<dbReference type="EMBL" id="JAIWYP010000011">
    <property type="protein sequence ID" value="KAH3738873.1"/>
    <property type="molecule type" value="Genomic_DNA"/>
</dbReference>
<proteinExistence type="predicted"/>
<protein>
    <submittedName>
        <fullName evidence="1">Uncharacterized protein</fullName>
    </submittedName>
</protein>
<comment type="caution">
    <text evidence="1">The sequence shown here is derived from an EMBL/GenBank/DDBJ whole genome shotgun (WGS) entry which is preliminary data.</text>
</comment>
<reference evidence="1" key="1">
    <citation type="journal article" date="2019" name="bioRxiv">
        <title>The Genome of the Zebra Mussel, Dreissena polymorpha: A Resource for Invasive Species Research.</title>
        <authorList>
            <person name="McCartney M.A."/>
            <person name="Auch B."/>
            <person name="Kono T."/>
            <person name="Mallez S."/>
            <person name="Zhang Y."/>
            <person name="Obille A."/>
            <person name="Becker A."/>
            <person name="Abrahante J.E."/>
            <person name="Garbe J."/>
            <person name="Badalamenti J.P."/>
            <person name="Herman A."/>
            <person name="Mangelson H."/>
            <person name="Liachko I."/>
            <person name="Sullivan S."/>
            <person name="Sone E.D."/>
            <person name="Koren S."/>
            <person name="Silverstein K.A.T."/>
            <person name="Beckman K.B."/>
            <person name="Gohl D.M."/>
        </authorList>
    </citation>
    <scope>NUCLEOTIDE SEQUENCE</scope>
    <source>
        <strain evidence="1">Duluth1</strain>
        <tissue evidence="1">Whole animal</tissue>
    </source>
</reference>
<dbReference type="Proteomes" id="UP000828390">
    <property type="component" value="Unassembled WGS sequence"/>
</dbReference>
<organism evidence="1 2">
    <name type="scientific">Dreissena polymorpha</name>
    <name type="common">Zebra mussel</name>
    <name type="synonym">Mytilus polymorpha</name>
    <dbReference type="NCBI Taxonomy" id="45954"/>
    <lineage>
        <taxon>Eukaryota</taxon>
        <taxon>Metazoa</taxon>
        <taxon>Spiralia</taxon>
        <taxon>Lophotrochozoa</taxon>
        <taxon>Mollusca</taxon>
        <taxon>Bivalvia</taxon>
        <taxon>Autobranchia</taxon>
        <taxon>Heteroconchia</taxon>
        <taxon>Euheterodonta</taxon>
        <taxon>Imparidentia</taxon>
        <taxon>Neoheterodontei</taxon>
        <taxon>Myida</taxon>
        <taxon>Dreissenoidea</taxon>
        <taxon>Dreissenidae</taxon>
        <taxon>Dreissena</taxon>
    </lineage>
</organism>
<name>A0A9D4D7X8_DREPO</name>
<sequence>MEVADSYFQKMHAPGTVRSNLGSAQKFILWAKDDRLLDSGITDEVNSYVYSTAWTITMKFWV</sequence>
<dbReference type="AlphaFoldDB" id="A0A9D4D7X8"/>
<reference evidence="1" key="2">
    <citation type="submission" date="2020-11" db="EMBL/GenBank/DDBJ databases">
        <authorList>
            <person name="McCartney M.A."/>
            <person name="Auch B."/>
            <person name="Kono T."/>
            <person name="Mallez S."/>
            <person name="Becker A."/>
            <person name="Gohl D.M."/>
            <person name="Silverstein K.A.T."/>
            <person name="Koren S."/>
            <person name="Bechman K.B."/>
            <person name="Herman A."/>
            <person name="Abrahante J.E."/>
            <person name="Garbe J."/>
        </authorList>
    </citation>
    <scope>NUCLEOTIDE SEQUENCE</scope>
    <source>
        <strain evidence="1">Duluth1</strain>
        <tissue evidence="1">Whole animal</tissue>
    </source>
</reference>
<evidence type="ECO:0000313" key="1">
    <source>
        <dbReference type="EMBL" id="KAH3738873.1"/>
    </source>
</evidence>
<gene>
    <name evidence="1" type="ORF">DPMN_045516</name>
</gene>
<accession>A0A9D4D7X8</accession>
<evidence type="ECO:0000313" key="2">
    <source>
        <dbReference type="Proteomes" id="UP000828390"/>
    </source>
</evidence>
<keyword evidence="2" id="KW-1185">Reference proteome</keyword>